<feature type="compositionally biased region" description="Acidic residues" evidence="1">
    <location>
        <begin position="42"/>
        <end position="51"/>
    </location>
</feature>
<evidence type="ECO:0000313" key="3">
    <source>
        <dbReference type="Proteomes" id="UP000265515"/>
    </source>
</evidence>
<reference evidence="2 3" key="1">
    <citation type="journal article" date="2018" name="Cell">
        <title>The Chara Genome: Secondary Complexity and Implications for Plant Terrestrialization.</title>
        <authorList>
            <person name="Nishiyama T."/>
            <person name="Sakayama H."/>
            <person name="Vries J.D."/>
            <person name="Buschmann H."/>
            <person name="Saint-Marcoux D."/>
            <person name="Ullrich K.K."/>
            <person name="Haas F.B."/>
            <person name="Vanderstraeten L."/>
            <person name="Becker D."/>
            <person name="Lang D."/>
            <person name="Vosolsobe S."/>
            <person name="Rombauts S."/>
            <person name="Wilhelmsson P.K.I."/>
            <person name="Janitza P."/>
            <person name="Kern R."/>
            <person name="Heyl A."/>
            <person name="Rumpler F."/>
            <person name="Villalobos L.I.A.C."/>
            <person name="Clay J.M."/>
            <person name="Skokan R."/>
            <person name="Toyoda A."/>
            <person name="Suzuki Y."/>
            <person name="Kagoshima H."/>
            <person name="Schijlen E."/>
            <person name="Tajeshwar N."/>
            <person name="Catarino B."/>
            <person name="Hetherington A.J."/>
            <person name="Saltykova A."/>
            <person name="Bonnot C."/>
            <person name="Breuninger H."/>
            <person name="Symeonidi A."/>
            <person name="Radhakrishnan G.V."/>
            <person name="Van Nieuwerburgh F."/>
            <person name="Deforce D."/>
            <person name="Chang C."/>
            <person name="Karol K.G."/>
            <person name="Hedrich R."/>
            <person name="Ulvskov P."/>
            <person name="Glockner G."/>
            <person name="Delwiche C.F."/>
            <person name="Petrasek J."/>
            <person name="Van de Peer Y."/>
            <person name="Friml J."/>
            <person name="Beilby M."/>
            <person name="Dolan L."/>
            <person name="Kohara Y."/>
            <person name="Sugano S."/>
            <person name="Fujiyama A."/>
            <person name="Delaux P.-M."/>
            <person name="Quint M."/>
            <person name="TheiBen G."/>
            <person name="Hagemann M."/>
            <person name="Harholt J."/>
            <person name="Dunand C."/>
            <person name="Zachgo S."/>
            <person name="Langdale J."/>
            <person name="Maumus F."/>
            <person name="Straeten D.V.D."/>
            <person name="Gould S.B."/>
            <person name="Rensing S.A."/>
        </authorList>
    </citation>
    <scope>NUCLEOTIDE SEQUENCE [LARGE SCALE GENOMIC DNA]</scope>
    <source>
        <strain evidence="2 3">S276</strain>
    </source>
</reference>
<evidence type="ECO:0000313" key="2">
    <source>
        <dbReference type="EMBL" id="GBG75092.1"/>
    </source>
</evidence>
<organism evidence="2 3">
    <name type="scientific">Chara braunii</name>
    <name type="common">Braun's stonewort</name>
    <dbReference type="NCBI Taxonomy" id="69332"/>
    <lineage>
        <taxon>Eukaryota</taxon>
        <taxon>Viridiplantae</taxon>
        <taxon>Streptophyta</taxon>
        <taxon>Charophyceae</taxon>
        <taxon>Charales</taxon>
        <taxon>Characeae</taxon>
        <taxon>Chara</taxon>
    </lineage>
</organism>
<dbReference type="EMBL" id="BFEA01000217">
    <property type="protein sequence ID" value="GBG75092.1"/>
    <property type="molecule type" value="Genomic_DNA"/>
</dbReference>
<keyword evidence="3" id="KW-1185">Reference proteome</keyword>
<evidence type="ECO:0000256" key="1">
    <source>
        <dbReference type="SAM" id="MobiDB-lite"/>
    </source>
</evidence>
<dbReference type="Gramene" id="GBG75092">
    <property type="protein sequence ID" value="GBG75092"/>
    <property type="gene ID" value="CBR_g19605"/>
</dbReference>
<feature type="compositionally biased region" description="Basic and acidic residues" evidence="1">
    <location>
        <begin position="19"/>
        <end position="41"/>
    </location>
</feature>
<feature type="region of interest" description="Disordered" evidence="1">
    <location>
        <begin position="1"/>
        <end position="60"/>
    </location>
</feature>
<feature type="compositionally biased region" description="Basic and acidic residues" evidence="1">
    <location>
        <begin position="236"/>
        <end position="258"/>
    </location>
</feature>
<feature type="compositionally biased region" description="Basic and acidic residues" evidence="1">
    <location>
        <begin position="179"/>
        <end position="201"/>
    </location>
</feature>
<feature type="region of interest" description="Disordered" evidence="1">
    <location>
        <begin position="179"/>
        <end position="258"/>
    </location>
</feature>
<gene>
    <name evidence="2" type="ORF">CBR_g19605</name>
</gene>
<comment type="caution">
    <text evidence="2">The sequence shown here is derived from an EMBL/GenBank/DDBJ whole genome shotgun (WGS) entry which is preliminary data.</text>
</comment>
<proteinExistence type="predicted"/>
<sequence length="316" mass="36308">MEINLSTRRQKTKGSSSFRGKDTDKDKVEIRTGEEEMVRETEDTEEEETGDKEEAGAIKEPLNKKIITKRTSTKSAKVSIKAITRVMAKVITRTTVGVLAEVIGSGTVRDFEEDELITVQAEDGEEVVKPDEIVLGDDYEFSEELEGEEFEQGEVSEDFRKEEYDGFHLETRLLLSGDKREKEGKERRIARKEEGQDKSPEEKEEEGEEKRKQKRKGKMEEAGPSVRAEATSSMEPLKDHGTRRLTEEERERKEDENREWRNHAVIHLRENEPPMNAPWKVRIEDIVLSEAVASSKLVSNVDRLIKLNKMIIEDCK</sequence>
<name>A0A388KYN4_CHABU</name>
<feature type="compositionally biased region" description="Polar residues" evidence="1">
    <location>
        <begin position="1"/>
        <end position="18"/>
    </location>
</feature>
<protein>
    <submittedName>
        <fullName evidence="2">Uncharacterized protein</fullName>
    </submittedName>
</protein>
<feature type="region of interest" description="Disordered" evidence="1">
    <location>
        <begin position="141"/>
        <end position="162"/>
    </location>
</feature>
<feature type="compositionally biased region" description="Acidic residues" evidence="1">
    <location>
        <begin position="141"/>
        <end position="156"/>
    </location>
</feature>
<dbReference type="Proteomes" id="UP000265515">
    <property type="component" value="Unassembled WGS sequence"/>
</dbReference>
<accession>A0A388KYN4</accession>
<dbReference type="AlphaFoldDB" id="A0A388KYN4"/>